<evidence type="ECO:0000313" key="2">
    <source>
        <dbReference type="EMBL" id="GFB31746.1"/>
    </source>
</evidence>
<gene>
    <name evidence="2" type="ORF">Tci_703717</name>
</gene>
<dbReference type="GO" id="GO:1990837">
    <property type="term" value="F:sequence-specific double-stranded DNA binding"/>
    <property type="evidence" value="ECO:0007669"/>
    <property type="project" value="TreeGrafter"/>
</dbReference>
<proteinExistence type="predicted"/>
<dbReference type="SMART" id="SM00614">
    <property type="entry name" value="ZnF_BED"/>
    <property type="match status" value="1"/>
</dbReference>
<sequence>MSRQQSMEGDIEDDASSATSTKERSLVWQCFEKIKGETRFDRQASCNNYGKVFSVKLGSGTSNLGRHMLRCFEFQEDGPPKKRTPLDQDMYREKMEIAIIQHNYSFSYVE</sequence>
<evidence type="ECO:0000256" key="1">
    <source>
        <dbReference type="SAM" id="MobiDB-lite"/>
    </source>
</evidence>
<dbReference type="AlphaFoldDB" id="A0A699LCP1"/>
<reference evidence="2" key="1">
    <citation type="journal article" date="2019" name="Sci. Rep.">
        <title>Draft genome of Tanacetum cinerariifolium, the natural source of mosquito coil.</title>
        <authorList>
            <person name="Yamashiro T."/>
            <person name="Shiraishi A."/>
            <person name="Satake H."/>
            <person name="Nakayama K."/>
        </authorList>
    </citation>
    <scope>NUCLEOTIDE SEQUENCE</scope>
</reference>
<dbReference type="PANTHER" id="PTHR34396">
    <property type="entry name" value="OS03G0264950 PROTEIN-RELATED"/>
    <property type="match status" value="1"/>
</dbReference>
<feature type="region of interest" description="Disordered" evidence="1">
    <location>
        <begin position="1"/>
        <end position="24"/>
    </location>
</feature>
<protein>
    <submittedName>
        <fullName evidence="2">Zinc finger BED domain-containing protein RICESLEEPER 2-like</fullName>
    </submittedName>
</protein>
<accession>A0A699LCP1</accession>
<dbReference type="GO" id="GO:0006357">
    <property type="term" value="P:regulation of transcription by RNA polymerase II"/>
    <property type="evidence" value="ECO:0007669"/>
    <property type="project" value="TreeGrafter"/>
</dbReference>
<organism evidence="2">
    <name type="scientific">Tanacetum cinerariifolium</name>
    <name type="common">Dalmatian daisy</name>
    <name type="synonym">Chrysanthemum cinerariifolium</name>
    <dbReference type="NCBI Taxonomy" id="118510"/>
    <lineage>
        <taxon>Eukaryota</taxon>
        <taxon>Viridiplantae</taxon>
        <taxon>Streptophyta</taxon>
        <taxon>Embryophyta</taxon>
        <taxon>Tracheophyta</taxon>
        <taxon>Spermatophyta</taxon>
        <taxon>Magnoliopsida</taxon>
        <taxon>eudicotyledons</taxon>
        <taxon>Gunneridae</taxon>
        <taxon>Pentapetalae</taxon>
        <taxon>asterids</taxon>
        <taxon>campanulids</taxon>
        <taxon>Asterales</taxon>
        <taxon>Asteraceae</taxon>
        <taxon>Asteroideae</taxon>
        <taxon>Anthemideae</taxon>
        <taxon>Anthemidinae</taxon>
        <taxon>Tanacetum</taxon>
    </lineage>
</organism>
<name>A0A699LCP1_TANCI</name>
<dbReference type="EMBL" id="BKCJ010600585">
    <property type="protein sequence ID" value="GFB31746.1"/>
    <property type="molecule type" value="Genomic_DNA"/>
</dbReference>
<comment type="caution">
    <text evidence="2">The sequence shown here is derived from an EMBL/GenBank/DDBJ whole genome shotgun (WGS) entry which is preliminary data.</text>
</comment>
<dbReference type="PANTHER" id="PTHR34396:SF25">
    <property type="entry name" value="BOUNDARY ELEMENT ASSOCIATED FACTOR"/>
    <property type="match status" value="1"/>
</dbReference>
<dbReference type="InterPro" id="IPR053031">
    <property type="entry name" value="Cuticle_assoc_protein"/>
</dbReference>
<dbReference type="GO" id="GO:0005634">
    <property type="term" value="C:nucleus"/>
    <property type="evidence" value="ECO:0007669"/>
    <property type="project" value="TreeGrafter"/>
</dbReference>